<evidence type="ECO:0000313" key="2">
    <source>
        <dbReference type="EMBL" id="BCK52956.1"/>
    </source>
</evidence>
<dbReference type="Gene3D" id="1.10.150.20">
    <property type="entry name" value="5' to 3' exonuclease, C-terminal subdomain"/>
    <property type="match status" value="1"/>
</dbReference>
<dbReference type="AlphaFoldDB" id="A0A7G1KED7"/>
<proteinExistence type="predicted"/>
<dbReference type="Pfam" id="PF04994">
    <property type="entry name" value="TfoX_C"/>
    <property type="match status" value="1"/>
</dbReference>
<reference evidence="2 3" key="1">
    <citation type="submission" date="2020-08" db="EMBL/GenBank/DDBJ databases">
        <title>Genome Sequencing of Nocardia wallacei strain FMUON74 and assembly.</title>
        <authorList>
            <person name="Toyokawa M."/>
            <person name="Uesaka K."/>
        </authorList>
    </citation>
    <scope>NUCLEOTIDE SEQUENCE [LARGE SCALE GENOMIC DNA]</scope>
    <source>
        <strain evidence="2 3">FMUON74</strain>
    </source>
</reference>
<organism evidence="2 3">
    <name type="scientific">Nocardia wallacei</name>
    <dbReference type="NCBI Taxonomy" id="480035"/>
    <lineage>
        <taxon>Bacteria</taxon>
        <taxon>Bacillati</taxon>
        <taxon>Actinomycetota</taxon>
        <taxon>Actinomycetes</taxon>
        <taxon>Mycobacteriales</taxon>
        <taxon>Nocardiaceae</taxon>
        <taxon>Nocardia</taxon>
    </lineage>
</organism>
<evidence type="ECO:0000259" key="1">
    <source>
        <dbReference type="Pfam" id="PF04994"/>
    </source>
</evidence>
<keyword evidence="3" id="KW-1185">Reference proteome</keyword>
<evidence type="ECO:0000313" key="3">
    <source>
        <dbReference type="Proteomes" id="UP000516173"/>
    </source>
</evidence>
<dbReference type="Proteomes" id="UP000516173">
    <property type="component" value="Chromosome"/>
</dbReference>
<sequence>MRLDGHVHTVISLRPGTSIRFSTNRFHDTWHLLSDERGSKLLAHLLWGMSFQSRPGTLVVVDRPFLTPTPFDADPADPIVLVPGWCTRLGPRAARDLVRRLPLRSAPEGTVRWRTHGLAAAGDDAYLPYRTPERGHTRRLSGAIVVTPSTPAECRHWAASALALDTTRYPSDHTYLGPWDHGHEGEIQIFRNFHRMVGTARRARHEVLHRPTAPTDPNALRIAVWDRADVLNGTAYLHVRVWRDSEWQLGHYAARWLAAAVVHSLADLEQVGAIETYRRLQAAGIKGLTTRMLWALDAAVHGHTHHSVTPQRKRELLAELRSSQ</sequence>
<name>A0A7G1KED7_9NOCA</name>
<protein>
    <recommendedName>
        <fullName evidence="1">TfoX C-terminal domain-containing protein</fullName>
    </recommendedName>
</protein>
<dbReference type="InterPro" id="IPR007077">
    <property type="entry name" value="TfoX_C"/>
</dbReference>
<gene>
    <name evidence="2" type="ORF">NWFMUON74_07280</name>
</gene>
<dbReference type="EMBL" id="AP023396">
    <property type="protein sequence ID" value="BCK52956.1"/>
    <property type="molecule type" value="Genomic_DNA"/>
</dbReference>
<feature type="domain" description="TfoX C-terminal" evidence="1">
    <location>
        <begin position="249"/>
        <end position="319"/>
    </location>
</feature>
<accession>A0A7G1KED7</accession>
<dbReference type="KEGG" id="nwl:NWFMUON74_07280"/>